<proteinExistence type="predicted"/>
<dbReference type="RefSeq" id="WP_053390987.1">
    <property type="nucleotide sequence ID" value="NZ_CP010899.1"/>
</dbReference>
<keyword evidence="2" id="KW-1185">Reference proteome</keyword>
<organism evidence="1 2">
    <name type="scientific">Spiroplasma kunkelii CR2-3x</name>
    <dbReference type="NCBI Taxonomy" id="273035"/>
    <lineage>
        <taxon>Bacteria</taxon>
        <taxon>Bacillati</taxon>
        <taxon>Mycoplasmatota</taxon>
        <taxon>Mollicutes</taxon>
        <taxon>Entomoplasmatales</taxon>
        <taxon>Spiroplasmataceae</taxon>
        <taxon>Spiroplasma</taxon>
    </lineage>
</organism>
<dbReference type="AlphaFoldDB" id="A0A0K2JGU3"/>
<evidence type="ECO:0000313" key="1">
    <source>
        <dbReference type="EMBL" id="ALA97799.1"/>
    </source>
</evidence>
<dbReference type="STRING" id="273035.SKUN_00912"/>
<reference evidence="1 2" key="1">
    <citation type="journal article" date="2015" name="Genome Announc.">
        <title>Complete Genome Sequence of Spiroplasma kunkelii Strain CR2-3x, Causal Agent of Corn Stunt Disease in Zea mays L.</title>
        <authorList>
            <person name="Davis R.E."/>
            <person name="Shao J."/>
            <person name="Dally E.L."/>
            <person name="Zhao Y."/>
            <person name="Gasparich G.E."/>
            <person name="Gaynor B.J."/>
            <person name="Athey J.C."/>
            <person name="Harrison N.A."/>
            <person name="Donofrio N."/>
        </authorList>
    </citation>
    <scope>NUCLEOTIDE SEQUENCE [LARGE SCALE GENOMIC DNA]</scope>
    <source>
        <strain evidence="1 2">CR2-3x</strain>
    </source>
</reference>
<dbReference type="OrthoDB" id="391207at2"/>
<name>A0A0K2JGU3_SPIKU</name>
<dbReference type="EMBL" id="CP010899">
    <property type="protein sequence ID" value="ALA97799.1"/>
    <property type="molecule type" value="Genomic_DNA"/>
</dbReference>
<protein>
    <submittedName>
        <fullName evidence="1">Uncharacterized protein</fullName>
    </submittedName>
</protein>
<dbReference type="Proteomes" id="UP000062963">
    <property type="component" value="Chromosome"/>
</dbReference>
<dbReference type="PATRIC" id="fig|273035.7.peg.1117"/>
<dbReference type="KEGG" id="skn:SKUN_00912"/>
<gene>
    <name evidence="1" type="ORF">SKUN_00912</name>
</gene>
<evidence type="ECO:0000313" key="2">
    <source>
        <dbReference type="Proteomes" id="UP000062963"/>
    </source>
</evidence>
<accession>A0A0K2JGU3</accession>
<sequence>MVFTIDAWQAYLPTLGTRIEISQAQKNNLALVLNKQYRVKLEVTNIYQNGDIKYLKIILKFVDLKNNEKIINIMPYVHEQAFDQFHLQGNFKYNLKISYTSKTN</sequence>